<keyword evidence="6" id="KW-1185">Reference proteome</keyword>
<evidence type="ECO:0000256" key="1">
    <source>
        <dbReference type="ARBA" id="ARBA00005652"/>
    </source>
</evidence>
<dbReference type="SUPFAM" id="SSF51445">
    <property type="entry name" value="(Trans)glycosidases"/>
    <property type="match status" value="1"/>
</dbReference>
<proteinExistence type="inferred from homology"/>
<evidence type="ECO:0000256" key="4">
    <source>
        <dbReference type="RuleBase" id="RU000509"/>
    </source>
</evidence>
<organism evidence="5 6">
    <name type="scientific">Thalictrum thalictroides</name>
    <name type="common">Rue-anemone</name>
    <name type="synonym">Anemone thalictroides</name>
    <dbReference type="NCBI Taxonomy" id="46969"/>
    <lineage>
        <taxon>Eukaryota</taxon>
        <taxon>Viridiplantae</taxon>
        <taxon>Streptophyta</taxon>
        <taxon>Embryophyta</taxon>
        <taxon>Tracheophyta</taxon>
        <taxon>Spermatophyta</taxon>
        <taxon>Magnoliopsida</taxon>
        <taxon>Ranunculales</taxon>
        <taxon>Ranunculaceae</taxon>
        <taxon>Thalictroideae</taxon>
        <taxon>Thalictrum</taxon>
    </lineage>
</organism>
<evidence type="ECO:0000256" key="2">
    <source>
        <dbReference type="ARBA" id="ARBA00023277"/>
    </source>
</evidence>
<dbReference type="EMBL" id="JABWDY010042484">
    <property type="protein sequence ID" value="KAF5176625.1"/>
    <property type="molecule type" value="Genomic_DNA"/>
</dbReference>
<reference evidence="5 6" key="1">
    <citation type="submission" date="2020-06" db="EMBL/GenBank/DDBJ databases">
        <title>Transcriptomic and genomic resources for Thalictrum thalictroides and T. hernandezii: Facilitating candidate gene discovery in an emerging model plant lineage.</title>
        <authorList>
            <person name="Arias T."/>
            <person name="Riano-Pachon D.M."/>
            <person name="Di Stilio V.S."/>
        </authorList>
    </citation>
    <scope>NUCLEOTIDE SEQUENCE [LARGE SCALE GENOMIC DNA]</scope>
    <source>
        <strain evidence="6">cv. WT478/WT964</strain>
        <tissue evidence="5">Leaves</tissue>
    </source>
</reference>
<protein>
    <recommendedName>
        <fullName evidence="4">Beta-amylase</fullName>
        <ecNumber evidence="4">3.2.1.2</ecNumber>
    </recommendedName>
</protein>
<keyword evidence="3 4" id="KW-0624">Polysaccharide degradation</keyword>
<name>A0A7J6UWP4_THATH</name>
<keyword evidence="2 4" id="KW-0119">Carbohydrate metabolism</keyword>
<dbReference type="GO" id="GO:0016161">
    <property type="term" value="F:beta-amylase activity"/>
    <property type="evidence" value="ECO:0007669"/>
    <property type="project" value="UniProtKB-EC"/>
</dbReference>
<dbReference type="PANTHER" id="PTHR31352">
    <property type="entry name" value="BETA-AMYLASE 1, CHLOROPLASTIC"/>
    <property type="match status" value="1"/>
</dbReference>
<dbReference type="InterPro" id="IPR017853">
    <property type="entry name" value="GH"/>
</dbReference>
<dbReference type="OrthoDB" id="1660156at2759"/>
<keyword evidence="4" id="KW-0326">Glycosidase</keyword>
<dbReference type="PRINTS" id="PR00750">
    <property type="entry name" value="BETAAMYLASE"/>
</dbReference>
<dbReference type="PANTHER" id="PTHR31352:SF7">
    <property type="entry name" value="BETA-AMYLASE"/>
    <property type="match status" value="1"/>
</dbReference>
<comment type="catalytic activity">
    <reaction evidence="4">
        <text>Hydrolysis of (1-&gt;4)-alpha-D-glucosidic linkages in polysaccharides so as to remove successive maltose units from the non-reducing ends of the chains.</text>
        <dbReference type="EC" id="3.2.1.2"/>
    </reaction>
</comment>
<comment type="caution">
    <text evidence="5">The sequence shown here is derived from an EMBL/GenBank/DDBJ whole genome shotgun (WGS) entry which is preliminary data.</text>
</comment>
<evidence type="ECO:0000313" key="6">
    <source>
        <dbReference type="Proteomes" id="UP000554482"/>
    </source>
</evidence>
<accession>A0A7J6UWP4</accession>
<dbReference type="Pfam" id="PF01373">
    <property type="entry name" value="Glyco_hydro_14"/>
    <property type="match status" value="1"/>
</dbReference>
<dbReference type="GO" id="GO:0000272">
    <property type="term" value="P:polysaccharide catabolic process"/>
    <property type="evidence" value="ECO:0007669"/>
    <property type="project" value="UniProtKB-KW"/>
</dbReference>
<keyword evidence="4" id="KW-0378">Hydrolase</keyword>
<gene>
    <name evidence="5" type="ORF">FRX31_033788</name>
</gene>
<dbReference type="EC" id="3.2.1.2" evidence="4"/>
<evidence type="ECO:0000256" key="3">
    <source>
        <dbReference type="ARBA" id="ARBA00023326"/>
    </source>
</evidence>
<dbReference type="Proteomes" id="UP000554482">
    <property type="component" value="Unassembled WGS sequence"/>
</dbReference>
<sequence>MVIAFSSPSSISTSFNYNARSKHTIGFVQFPSISTFCLSSNRSLPRITISSCQHSSKFHHINELDNEFLHELPIPRWHRGSKVFVTLPFDTLDSQGKIKKLKVLTYSLKSLSLAGVEGIVMEVYWGLVEKYLPLSYDWRGYLEIVALARHFGLKVRAVLAFHELGVAGSSCWIPLPYWVRHAMLEEPDMAFSDRFGRKNKEYISFGCDVLPVLKGRSPIQTYSDFMKSFRDTFKEYLGITVTGVQVGMGPAGELRYPSCPSHKLASSWRTRELGEFHCYDKYMLASLNACAQNMGMHEWGNSGPLGTGNLMHNPEETKFFKSDGSWNTPYGRFFLEWYSGMLLLHGERLCMAAENVFWGTGVSISTKLAGMHWHYRTDSHPSELTAGYYNTSVRDGYLPIARMLAKYGVTMCCTWFELLDSDEKEVHPHSSPEGLLRQILLAARACDLPFDGGNSGETFNERSLQQVLRMTKFYSEGLDELFFSFNFVRMGKTLFDRQNWACFTAFVQEISRVGNVQAKLNLRVQLSAPSTSTIKRTRTGIAYC</sequence>
<comment type="similarity">
    <text evidence="1 4">Belongs to the glycosyl hydrolase 14 family.</text>
</comment>
<dbReference type="Gene3D" id="3.20.20.80">
    <property type="entry name" value="Glycosidases"/>
    <property type="match status" value="1"/>
</dbReference>
<dbReference type="AlphaFoldDB" id="A0A7J6UWP4"/>
<dbReference type="InterPro" id="IPR001554">
    <property type="entry name" value="Glyco_hydro_14"/>
</dbReference>
<evidence type="ECO:0000313" key="5">
    <source>
        <dbReference type="EMBL" id="KAF5176625.1"/>
    </source>
</evidence>